<evidence type="ECO:0000256" key="1">
    <source>
        <dbReference type="SAM" id="Coils"/>
    </source>
</evidence>
<keyword evidence="1" id="KW-0175">Coiled coil</keyword>
<evidence type="ECO:0000313" key="3">
    <source>
        <dbReference type="EMBL" id="CAH2323928.1"/>
    </source>
</evidence>
<reference evidence="3" key="1">
    <citation type="submission" date="2022-03" db="EMBL/GenBank/DDBJ databases">
        <authorList>
            <person name="Alioto T."/>
            <person name="Alioto T."/>
            <person name="Gomez Garrido J."/>
        </authorList>
    </citation>
    <scope>NUCLEOTIDE SEQUENCE</scope>
</reference>
<dbReference type="AlphaFoldDB" id="A0AAD1WQ56"/>
<name>A0AAD1WQ56_PELCU</name>
<organism evidence="3 4">
    <name type="scientific">Pelobates cultripes</name>
    <name type="common">Western spadefoot toad</name>
    <dbReference type="NCBI Taxonomy" id="61616"/>
    <lineage>
        <taxon>Eukaryota</taxon>
        <taxon>Metazoa</taxon>
        <taxon>Chordata</taxon>
        <taxon>Craniata</taxon>
        <taxon>Vertebrata</taxon>
        <taxon>Euteleostomi</taxon>
        <taxon>Amphibia</taxon>
        <taxon>Batrachia</taxon>
        <taxon>Anura</taxon>
        <taxon>Pelobatoidea</taxon>
        <taxon>Pelobatidae</taxon>
        <taxon>Pelobates</taxon>
    </lineage>
</organism>
<protein>
    <submittedName>
        <fullName evidence="3">Uncharacterized protein</fullName>
    </submittedName>
</protein>
<keyword evidence="4" id="KW-1185">Reference proteome</keyword>
<dbReference type="Proteomes" id="UP001295444">
    <property type="component" value="Chromosome 12"/>
</dbReference>
<proteinExistence type="predicted"/>
<dbReference type="EMBL" id="OW240923">
    <property type="protein sequence ID" value="CAH2323928.1"/>
    <property type="molecule type" value="Genomic_DNA"/>
</dbReference>
<feature type="coiled-coil region" evidence="1">
    <location>
        <begin position="78"/>
        <end position="105"/>
    </location>
</feature>
<sequence>MDEFLSTPDSLRHTRPADKMAPASPGADGLADLLPSCTKGETLTQISMELVAFSANMFTKTDKTAMVTKLQAVIREEIMEVCRDLTALEQRVSELECENMQAIQHSQATDHATTRQGAVILEPAQTGGGSG</sequence>
<evidence type="ECO:0000313" key="4">
    <source>
        <dbReference type="Proteomes" id="UP001295444"/>
    </source>
</evidence>
<feature type="region of interest" description="Disordered" evidence="2">
    <location>
        <begin position="1"/>
        <end position="26"/>
    </location>
</feature>
<evidence type="ECO:0000256" key="2">
    <source>
        <dbReference type="SAM" id="MobiDB-lite"/>
    </source>
</evidence>
<accession>A0AAD1WQ56</accession>
<gene>
    <name evidence="3" type="ORF">PECUL_23A038259</name>
</gene>